<dbReference type="AlphaFoldDB" id="A0A1H6WGG2"/>
<keyword evidence="2" id="KW-1185">Reference proteome</keyword>
<protein>
    <recommendedName>
        <fullName evidence="3">Zinc-finger</fullName>
    </recommendedName>
</protein>
<gene>
    <name evidence="1" type="ORF">SAMN05192553_102449</name>
</gene>
<dbReference type="EMBL" id="FNZH01000002">
    <property type="protein sequence ID" value="SEJ11425.1"/>
    <property type="molecule type" value="Genomic_DNA"/>
</dbReference>
<accession>A0A1H6WGG2</accession>
<dbReference type="STRING" id="1416801.SAMN05192553_102449"/>
<evidence type="ECO:0000313" key="1">
    <source>
        <dbReference type="EMBL" id="SEJ11425.1"/>
    </source>
</evidence>
<evidence type="ECO:0008006" key="3">
    <source>
        <dbReference type="Google" id="ProtNLM"/>
    </source>
</evidence>
<dbReference type="Proteomes" id="UP000199403">
    <property type="component" value="Unassembled WGS sequence"/>
</dbReference>
<evidence type="ECO:0000313" key="2">
    <source>
        <dbReference type="Proteomes" id="UP000199403"/>
    </source>
</evidence>
<proteinExistence type="predicted"/>
<sequence length="81" mass="9453">MLLSCKEATALIEKKAVFPLTFKEKCRLYVHVKMCVVCNLYRHQSQTIEKALSKWINFEGSPEERLPAEKKAQILEKIKED</sequence>
<name>A0A1H6WGG2_9BACT</name>
<reference evidence="2" key="1">
    <citation type="submission" date="2016-10" db="EMBL/GenBank/DDBJ databases">
        <authorList>
            <person name="Varghese N."/>
            <person name="Submissions S."/>
        </authorList>
    </citation>
    <scope>NUCLEOTIDE SEQUENCE [LARGE SCALE GENOMIC DNA]</scope>
    <source>
        <strain evidence="2">IBRC-M 10761</strain>
    </source>
</reference>
<organism evidence="1 2">
    <name type="scientific">Cyclobacterium xiamenense</name>
    <dbReference type="NCBI Taxonomy" id="1297121"/>
    <lineage>
        <taxon>Bacteria</taxon>
        <taxon>Pseudomonadati</taxon>
        <taxon>Bacteroidota</taxon>
        <taxon>Cytophagia</taxon>
        <taxon>Cytophagales</taxon>
        <taxon>Cyclobacteriaceae</taxon>
        <taxon>Cyclobacterium</taxon>
    </lineage>
</organism>